<comment type="pathway">
    <text evidence="1">Lipid metabolism.</text>
</comment>
<reference evidence="6 7" key="1">
    <citation type="submission" date="2017-11" db="EMBL/GenBank/DDBJ databases">
        <title>Comparitive Functional Genomics of Dry Heat Resistant strains isolated from the Viking Spacecraft.</title>
        <authorList>
            <person name="Seuylemezian A."/>
            <person name="Cooper K."/>
            <person name="Vaishampayan P."/>
        </authorList>
    </citation>
    <scope>NUCLEOTIDE SEQUENCE [LARGE SCALE GENOMIC DNA]</scope>
    <source>
        <strain evidence="6 7">V32-6</strain>
    </source>
</reference>
<dbReference type="Proteomes" id="UP000234950">
    <property type="component" value="Unassembled WGS sequence"/>
</dbReference>
<gene>
    <name evidence="6" type="ORF">CVD27_18260</name>
</gene>
<evidence type="ECO:0000256" key="2">
    <source>
        <dbReference type="ARBA" id="ARBA00022603"/>
    </source>
</evidence>
<dbReference type="AlphaFoldDB" id="A0A2N5HB86"/>
<dbReference type="GO" id="GO:0008757">
    <property type="term" value="F:S-adenosylmethionine-dependent methyltransferase activity"/>
    <property type="evidence" value="ECO:0007669"/>
    <property type="project" value="InterPro"/>
</dbReference>
<dbReference type="SUPFAM" id="SSF53335">
    <property type="entry name" value="S-adenosyl-L-methionine-dependent methyltransferases"/>
    <property type="match status" value="1"/>
</dbReference>
<keyword evidence="7" id="KW-1185">Reference proteome</keyword>
<sequence>MGSLTYFDFLAKFGVGGAHPGGIHLTQSILANEKINNQSVILDAGCGTGQTAAYLYQQYGAKVFGLEINPIMVEKAKKRFQTLQLPISLIQGSIEEIPFADETFDFILSESVLAFVNKPKALKEFYRVLKKGGRLLANEMTINRPISHQEAAEIMNFYAVDSLLLEEGWKQLFKTAGFQNIEIHAHNLPLSHGNQTPEFNFSENFEPELFHVLNEHGNIVIKYQDTLSYRIISVTK</sequence>
<dbReference type="CDD" id="cd02440">
    <property type="entry name" value="AdoMet_MTases"/>
    <property type="match status" value="1"/>
</dbReference>
<comment type="caution">
    <text evidence="6">The sequence shown here is derived from an EMBL/GenBank/DDBJ whole genome shotgun (WGS) entry which is preliminary data.</text>
</comment>
<organism evidence="6 7">
    <name type="scientific">Neobacillus cucumis</name>
    <dbReference type="NCBI Taxonomy" id="1740721"/>
    <lineage>
        <taxon>Bacteria</taxon>
        <taxon>Bacillati</taxon>
        <taxon>Bacillota</taxon>
        <taxon>Bacilli</taxon>
        <taxon>Bacillales</taxon>
        <taxon>Bacillaceae</taxon>
        <taxon>Neobacillus</taxon>
    </lineage>
</organism>
<accession>A0A2N5HB86</accession>
<evidence type="ECO:0000259" key="5">
    <source>
        <dbReference type="Pfam" id="PF08241"/>
    </source>
</evidence>
<evidence type="ECO:0000313" key="6">
    <source>
        <dbReference type="EMBL" id="PLS02768.1"/>
    </source>
</evidence>
<keyword evidence="3 6" id="KW-0808">Transferase</keyword>
<evidence type="ECO:0000256" key="3">
    <source>
        <dbReference type="ARBA" id="ARBA00022679"/>
    </source>
</evidence>
<dbReference type="Gene3D" id="3.40.50.150">
    <property type="entry name" value="Vaccinia Virus protein VP39"/>
    <property type="match status" value="1"/>
</dbReference>
<dbReference type="OrthoDB" id="43862at2"/>
<dbReference type="InterPro" id="IPR013216">
    <property type="entry name" value="Methyltransf_11"/>
</dbReference>
<comment type="pathway">
    <text evidence="4">Phospholipid metabolism.</text>
</comment>
<dbReference type="EMBL" id="PGVE01000065">
    <property type="protein sequence ID" value="PLS02768.1"/>
    <property type="molecule type" value="Genomic_DNA"/>
</dbReference>
<dbReference type="RefSeq" id="WP_101649329.1">
    <property type="nucleotide sequence ID" value="NZ_PGVE01000065.1"/>
</dbReference>
<dbReference type="PANTHER" id="PTHR44307:SF2">
    <property type="entry name" value="PHOSPHOETHANOLAMINE METHYLTRANSFERASE ISOFORM X1"/>
    <property type="match status" value="1"/>
</dbReference>
<keyword evidence="2 6" id="KW-0489">Methyltransferase</keyword>
<dbReference type="GO" id="GO:0032259">
    <property type="term" value="P:methylation"/>
    <property type="evidence" value="ECO:0007669"/>
    <property type="project" value="UniProtKB-KW"/>
</dbReference>
<dbReference type="InterPro" id="IPR029063">
    <property type="entry name" value="SAM-dependent_MTases_sf"/>
</dbReference>
<evidence type="ECO:0000313" key="7">
    <source>
        <dbReference type="Proteomes" id="UP000234950"/>
    </source>
</evidence>
<name>A0A2N5HB86_9BACI</name>
<feature type="domain" description="Methyltransferase type 11" evidence="5">
    <location>
        <begin position="42"/>
        <end position="136"/>
    </location>
</feature>
<proteinExistence type="predicted"/>
<dbReference type="Pfam" id="PF08241">
    <property type="entry name" value="Methyltransf_11"/>
    <property type="match status" value="1"/>
</dbReference>
<evidence type="ECO:0000256" key="1">
    <source>
        <dbReference type="ARBA" id="ARBA00005189"/>
    </source>
</evidence>
<protein>
    <submittedName>
        <fullName evidence="6">Class I SAM-dependent methyltransferase</fullName>
    </submittedName>
</protein>
<dbReference type="PANTHER" id="PTHR44307">
    <property type="entry name" value="PHOSPHOETHANOLAMINE METHYLTRANSFERASE"/>
    <property type="match status" value="1"/>
</dbReference>
<evidence type="ECO:0000256" key="4">
    <source>
        <dbReference type="ARBA" id="ARBA00025707"/>
    </source>
</evidence>